<dbReference type="OrthoDB" id="9809419at2"/>
<dbReference type="EMBL" id="MDEO01000032">
    <property type="protein sequence ID" value="OCX17677.1"/>
    <property type="molecule type" value="Genomic_DNA"/>
</dbReference>
<protein>
    <recommendedName>
        <fullName evidence="4">Lipoprotein</fullName>
    </recommendedName>
</protein>
<dbReference type="AlphaFoldDB" id="A0A1C2DSD7"/>
<dbReference type="PROSITE" id="PS51257">
    <property type="entry name" value="PROKAR_LIPOPROTEIN"/>
    <property type="match status" value="1"/>
</dbReference>
<organism evidence="2 3">
    <name type="scientific">Mesorhizobium hungaricum</name>
    <dbReference type="NCBI Taxonomy" id="1566387"/>
    <lineage>
        <taxon>Bacteria</taxon>
        <taxon>Pseudomonadati</taxon>
        <taxon>Pseudomonadota</taxon>
        <taxon>Alphaproteobacteria</taxon>
        <taxon>Hyphomicrobiales</taxon>
        <taxon>Phyllobacteriaceae</taxon>
        <taxon>Mesorhizobium</taxon>
    </lineage>
</organism>
<keyword evidence="1" id="KW-0732">Signal</keyword>
<gene>
    <name evidence="2" type="ORF">QV13_13085</name>
</gene>
<keyword evidence="3" id="KW-1185">Reference proteome</keyword>
<reference evidence="2 3" key="1">
    <citation type="submission" date="2016-08" db="EMBL/GenBank/DDBJ databases">
        <title>Whole genome sequence of Mesorhizobium sp. strain UASWS1009 isolated from industrial sewage.</title>
        <authorList>
            <person name="Crovadore J."/>
            <person name="Calmin G."/>
            <person name="Chablais R."/>
            <person name="Cochard B."/>
            <person name="Lefort F."/>
        </authorList>
    </citation>
    <scope>NUCLEOTIDE SEQUENCE [LARGE SCALE GENOMIC DNA]</scope>
    <source>
        <strain evidence="2 3">UASWS1009</strain>
    </source>
</reference>
<dbReference type="Proteomes" id="UP000094412">
    <property type="component" value="Unassembled WGS sequence"/>
</dbReference>
<evidence type="ECO:0000256" key="1">
    <source>
        <dbReference type="SAM" id="SignalP"/>
    </source>
</evidence>
<dbReference type="RefSeq" id="WP_024922227.1">
    <property type="nucleotide sequence ID" value="NZ_MDEO01000032.1"/>
</dbReference>
<proteinExistence type="predicted"/>
<sequence length="89" mass="9343">MKKIVLTVIGMAALGLSACSKAPECNQEAITKKTQELTTAVQEAVTKNPAKATEWAAKVQGIATKYAGSTNQADACKAYDEIIAEVKKG</sequence>
<name>A0A1C2DSD7_9HYPH</name>
<evidence type="ECO:0008006" key="4">
    <source>
        <dbReference type="Google" id="ProtNLM"/>
    </source>
</evidence>
<evidence type="ECO:0000313" key="3">
    <source>
        <dbReference type="Proteomes" id="UP000094412"/>
    </source>
</evidence>
<feature type="signal peptide" evidence="1">
    <location>
        <begin position="1"/>
        <end position="22"/>
    </location>
</feature>
<accession>A0A1C2DSD7</accession>
<evidence type="ECO:0000313" key="2">
    <source>
        <dbReference type="EMBL" id="OCX17677.1"/>
    </source>
</evidence>
<feature type="chain" id="PRO_5008659779" description="Lipoprotein" evidence="1">
    <location>
        <begin position="23"/>
        <end position="89"/>
    </location>
</feature>
<comment type="caution">
    <text evidence="2">The sequence shown here is derived from an EMBL/GenBank/DDBJ whole genome shotgun (WGS) entry which is preliminary data.</text>
</comment>